<evidence type="ECO:0000313" key="2">
    <source>
        <dbReference type="Proteomes" id="UP000015241"/>
    </source>
</evidence>
<protein>
    <submittedName>
        <fullName evidence="1">NAD-binding protein</fullName>
    </submittedName>
</protein>
<evidence type="ECO:0000313" key="1">
    <source>
        <dbReference type="EMBL" id="EPS96143.1"/>
    </source>
</evidence>
<dbReference type="PRINTS" id="PR00081">
    <property type="entry name" value="GDHRDH"/>
</dbReference>
<keyword evidence="2" id="KW-1185">Reference proteome</keyword>
<dbReference type="InterPro" id="IPR002347">
    <property type="entry name" value="SDR_fam"/>
</dbReference>
<dbReference type="HOGENOM" id="CLU_010194_9_1_1"/>
<dbReference type="OrthoDB" id="9876299at2759"/>
<name>S8DYC9_FOMSC</name>
<dbReference type="PANTHER" id="PTHR45458:SF1">
    <property type="entry name" value="SHORT CHAIN DEHYDROGENASE"/>
    <property type="match status" value="1"/>
</dbReference>
<dbReference type="Gene3D" id="3.40.50.720">
    <property type="entry name" value="NAD(P)-binding Rossmann-like Domain"/>
    <property type="match status" value="1"/>
</dbReference>
<dbReference type="InParanoid" id="S8DYC9"/>
<dbReference type="EMBL" id="KE504193">
    <property type="protein sequence ID" value="EPS96143.1"/>
    <property type="molecule type" value="Genomic_DNA"/>
</dbReference>
<dbReference type="CDD" id="cd05325">
    <property type="entry name" value="carb_red_sniffer_like_SDR_c"/>
    <property type="match status" value="1"/>
</dbReference>
<organism evidence="1 2">
    <name type="scientific">Fomitopsis schrenkii</name>
    <name type="common">Brown rot fungus</name>
    <dbReference type="NCBI Taxonomy" id="2126942"/>
    <lineage>
        <taxon>Eukaryota</taxon>
        <taxon>Fungi</taxon>
        <taxon>Dikarya</taxon>
        <taxon>Basidiomycota</taxon>
        <taxon>Agaricomycotina</taxon>
        <taxon>Agaricomycetes</taxon>
        <taxon>Polyporales</taxon>
        <taxon>Fomitopsis</taxon>
    </lineage>
</organism>
<accession>S8DYC9</accession>
<dbReference type="Proteomes" id="UP000015241">
    <property type="component" value="Unassembled WGS sequence"/>
</dbReference>
<dbReference type="AlphaFoldDB" id="S8DYC9"/>
<dbReference type="STRING" id="743788.S8DYC9"/>
<dbReference type="eggNOG" id="KOG1611">
    <property type="taxonomic scope" value="Eukaryota"/>
</dbReference>
<dbReference type="FunCoup" id="S8DYC9">
    <property type="interactions" value="128"/>
</dbReference>
<dbReference type="InterPro" id="IPR052184">
    <property type="entry name" value="SDR_enzymes"/>
</dbReference>
<proteinExistence type="predicted"/>
<dbReference type="PANTHER" id="PTHR45458">
    <property type="entry name" value="SHORT-CHAIN DEHYDROGENASE/REDUCTASE SDR"/>
    <property type="match status" value="1"/>
</dbReference>
<dbReference type="SUPFAM" id="SSF51735">
    <property type="entry name" value="NAD(P)-binding Rossmann-fold domains"/>
    <property type="match status" value="1"/>
</dbReference>
<gene>
    <name evidence="1" type="ORF">FOMPIDRAFT_101593</name>
</gene>
<reference evidence="1 2" key="1">
    <citation type="journal article" date="2012" name="Science">
        <title>The Paleozoic origin of enzymatic lignin decomposition reconstructed from 31 fungal genomes.</title>
        <authorList>
            <person name="Floudas D."/>
            <person name="Binder M."/>
            <person name="Riley R."/>
            <person name="Barry K."/>
            <person name="Blanchette R.A."/>
            <person name="Henrissat B."/>
            <person name="Martinez A.T."/>
            <person name="Otillar R."/>
            <person name="Spatafora J.W."/>
            <person name="Yadav J.S."/>
            <person name="Aerts A."/>
            <person name="Benoit I."/>
            <person name="Boyd A."/>
            <person name="Carlson A."/>
            <person name="Copeland A."/>
            <person name="Coutinho P.M."/>
            <person name="de Vries R.P."/>
            <person name="Ferreira P."/>
            <person name="Findley K."/>
            <person name="Foster B."/>
            <person name="Gaskell J."/>
            <person name="Glotzer D."/>
            <person name="Gorecki P."/>
            <person name="Heitman J."/>
            <person name="Hesse C."/>
            <person name="Hori C."/>
            <person name="Igarashi K."/>
            <person name="Jurgens J.A."/>
            <person name="Kallen N."/>
            <person name="Kersten P."/>
            <person name="Kohler A."/>
            <person name="Kuees U."/>
            <person name="Kumar T.K.A."/>
            <person name="Kuo A."/>
            <person name="LaButti K."/>
            <person name="Larrondo L.F."/>
            <person name="Lindquist E."/>
            <person name="Ling A."/>
            <person name="Lombard V."/>
            <person name="Lucas S."/>
            <person name="Lundell T."/>
            <person name="Martin R."/>
            <person name="McLaughlin D.J."/>
            <person name="Morgenstern I."/>
            <person name="Morin E."/>
            <person name="Murat C."/>
            <person name="Nagy L.G."/>
            <person name="Nolan M."/>
            <person name="Ohm R.A."/>
            <person name="Patyshakuliyeva A."/>
            <person name="Rokas A."/>
            <person name="Ruiz-Duenas F.J."/>
            <person name="Sabat G."/>
            <person name="Salamov A."/>
            <person name="Samejima M."/>
            <person name="Schmutz J."/>
            <person name="Slot J.C."/>
            <person name="St John F."/>
            <person name="Stenlid J."/>
            <person name="Sun H."/>
            <person name="Sun S."/>
            <person name="Syed K."/>
            <person name="Tsang A."/>
            <person name="Wiebenga A."/>
            <person name="Young D."/>
            <person name="Pisabarro A."/>
            <person name="Eastwood D.C."/>
            <person name="Martin F."/>
            <person name="Cullen D."/>
            <person name="Grigoriev I.V."/>
            <person name="Hibbett D.S."/>
        </authorList>
    </citation>
    <scope>NUCLEOTIDE SEQUENCE</scope>
    <source>
        <strain evidence="2">FP-58527</strain>
    </source>
</reference>
<dbReference type="Pfam" id="PF00106">
    <property type="entry name" value="adh_short"/>
    <property type="match status" value="1"/>
</dbReference>
<dbReference type="InterPro" id="IPR036291">
    <property type="entry name" value="NAD(P)-bd_dom_sf"/>
</dbReference>
<sequence>MASISTWFITGAPRGLGLELVRQLVAALNNFAIAAVRNPDTATQLKALKPAAGSELHLVQLDVSDEASIRASVGKAEAVLAGRGLDYLWNNAGIVRRARRRVQLLVRAVPDRAADERRRAPPLLASLFLPLLEKGTKETIVNVSSSMGSLTEDHADRMETYCVSKAALNMVTHKQVKKPPDITSISLSPGWVKTDLGGPFAPLETKDSVAGLLKVVLGLKKEDTGKFLSYDGKKATW</sequence>
<dbReference type="GO" id="GO:0016616">
    <property type="term" value="F:oxidoreductase activity, acting on the CH-OH group of donors, NAD or NADP as acceptor"/>
    <property type="evidence" value="ECO:0007669"/>
    <property type="project" value="TreeGrafter"/>
</dbReference>